<dbReference type="GO" id="GO:0003676">
    <property type="term" value="F:nucleic acid binding"/>
    <property type="evidence" value="ECO:0007669"/>
    <property type="project" value="InterPro"/>
</dbReference>
<evidence type="ECO:0000256" key="1">
    <source>
        <dbReference type="SAM" id="Phobius"/>
    </source>
</evidence>
<evidence type="ECO:0000259" key="2">
    <source>
        <dbReference type="Pfam" id="PF01844"/>
    </source>
</evidence>
<keyword evidence="1" id="KW-0472">Membrane</keyword>
<reference evidence="3" key="1">
    <citation type="journal article" date="2020" name="Nature">
        <title>Giant virus diversity and host interactions through global metagenomics.</title>
        <authorList>
            <person name="Schulz F."/>
            <person name="Roux S."/>
            <person name="Paez-Espino D."/>
            <person name="Jungbluth S."/>
            <person name="Walsh D.A."/>
            <person name="Denef V.J."/>
            <person name="McMahon K.D."/>
            <person name="Konstantinidis K.T."/>
            <person name="Eloe-Fadrosh E.A."/>
            <person name="Kyrpides N.C."/>
            <person name="Woyke T."/>
        </authorList>
    </citation>
    <scope>NUCLEOTIDE SEQUENCE</scope>
    <source>
        <strain evidence="3">GVMAG-M-3300018428-35</strain>
    </source>
</reference>
<evidence type="ECO:0000313" key="3">
    <source>
        <dbReference type="EMBL" id="QHS95305.1"/>
    </source>
</evidence>
<accession>A0A6C0BSA2</accession>
<keyword evidence="1" id="KW-1133">Transmembrane helix</keyword>
<dbReference type="AlphaFoldDB" id="A0A6C0BSA2"/>
<dbReference type="Pfam" id="PF01844">
    <property type="entry name" value="HNH"/>
    <property type="match status" value="1"/>
</dbReference>
<dbReference type="InterPro" id="IPR002711">
    <property type="entry name" value="HNH"/>
</dbReference>
<dbReference type="GO" id="GO:0004519">
    <property type="term" value="F:endonuclease activity"/>
    <property type="evidence" value="ECO:0007669"/>
    <property type="project" value="InterPro"/>
</dbReference>
<dbReference type="GO" id="GO:0008270">
    <property type="term" value="F:zinc ion binding"/>
    <property type="evidence" value="ECO:0007669"/>
    <property type="project" value="InterPro"/>
</dbReference>
<keyword evidence="1" id="KW-0812">Transmembrane</keyword>
<dbReference type="InterPro" id="IPR003615">
    <property type="entry name" value="HNH_nuc"/>
</dbReference>
<protein>
    <recommendedName>
        <fullName evidence="2">HNH domain-containing protein</fullName>
    </recommendedName>
</protein>
<name>A0A6C0BSA2_9ZZZZ</name>
<feature type="transmembrane region" description="Helical" evidence="1">
    <location>
        <begin position="29"/>
        <end position="49"/>
    </location>
</feature>
<organism evidence="3">
    <name type="scientific">viral metagenome</name>
    <dbReference type="NCBI Taxonomy" id="1070528"/>
    <lineage>
        <taxon>unclassified sequences</taxon>
        <taxon>metagenomes</taxon>
        <taxon>organismal metagenomes</taxon>
    </lineage>
</organism>
<feature type="domain" description="HNH" evidence="2">
    <location>
        <begin position="122"/>
        <end position="144"/>
    </location>
</feature>
<dbReference type="EMBL" id="MN739247">
    <property type="protein sequence ID" value="QHS95305.1"/>
    <property type="molecule type" value="Genomic_DNA"/>
</dbReference>
<proteinExistence type="predicted"/>
<dbReference type="Gene3D" id="1.10.30.50">
    <property type="match status" value="1"/>
</dbReference>
<sequence length="146" mass="17534">MNSLIFLAVLCIIYYCIYRWYPDYLQEKYHYYFGGFIAVYLFVIYMFTYENEFMYKVFKNVYDTSRQPLYSFNAHNSNSQLYNELNMNTDIKSLLSQKQNSRCAQCQNVIMNNDIIHYKLKYLIPLQRGGKNDINNLGLVCPNCMF</sequence>
<dbReference type="CDD" id="cd00085">
    <property type="entry name" value="HNHc"/>
    <property type="match status" value="1"/>
</dbReference>